<evidence type="ECO:0000256" key="4">
    <source>
        <dbReference type="ARBA" id="ARBA00022714"/>
    </source>
</evidence>
<gene>
    <name evidence="18" type="primary">ilvD_2</name>
    <name evidence="15" type="synonym">ilvD</name>
    <name evidence="18" type="ORF">SCARR_04121</name>
</gene>
<dbReference type="Pfam" id="PF00920">
    <property type="entry name" value="ILVD_EDD_N"/>
    <property type="match status" value="1"/>
</dbReference>
<dbReference type="Gene3D" id="3.50.30.80">
    <property type="entry name" value="IlvD/EDD C-terminal domain-like"/>
    <property type="match status" value="1"/>
</dbReference>
<protein>
    <recommendedName>
        <fullName evidence="14 15">Dihydroxy-acid dehydratase</fullName>
        <shortName evidence="15">DAD</shortName>
        <ecNumber evidence="14 15">4.2.1.9</ecNumber>
    </recommendedName>
</protein>
<dbReference type="GO" id="GO:0000287">
    <property type="term" value="F:magnesium ion binding"/>
    <property type="evidence" value="ECO:0007669"/>
    <property type="project" value="UniProtKB-UniRule"/>
</dbReference>
<dbReference type="GO" id="GO:0051537">
    <property type="term" value="F:2 iron, 2 sulfur cluster binding"/>
    <property type="evidence" value="ECO:0007669"/>
    <property type="project" value="UniProtKB-UniRule"/>
</dbReference>
<dbReference type="UniPathway" id="UPA00047">
    <property type="reaction ID" value="UER00057"/>
</dbReference>
<dbReference type="EMBL" id="CAAHFH010000002">
    <property type="protein sequence ID" value="VGO22040.1"/>
    <property type="molecule type" value="Genomic_DNA"/>
</dbReference>
<comment type="catalytic activity">
    <reaction evidence="11">
        <text>(2R)-2,3-dihydroxy-3-methylbutanoate = 3-methyl-2-oxobutanoate + H2O</text>
        <dbReference type="Rhea" id="RHEA:24809"/>
        <dbReference type="ChEBI" id="CHEBI:11851"/>
        <dbReference type="ChEBI" id="CHEBI:15377"/>
        <dbReference type="ChEBI" id="CHEBI:49072"/>
        <dbReference type="EC" id="4.2.1.9"/>
    </reaction>
    <physiologicalReaction direction="left-to-right" evidence="11">
        <dbReference type="Rhea" id="RHEA:24810"/>
    </physiologicalReaction>
</comment>
<dbReference type="RefSeq" id="WP_136063459.1">
    <property type="nucleotide sequence ID" value="NZ_CAAHFH010000002.1"/>
</dbReference>
<comment type="subunit">
    <text evidence="15">Homodimer.</text>
</comment>
<dbReference type="InterPro" id="IPR004404">
    <property type="entry name" value="DihydroxyA_deHydtase"/>
</dbReference>
<dbReference type="PANTHER" id="PTHR43661:SF3">
    <property type="entry name" value="D-XYLONATE DEHYDRATASE YAGF-RELATED"/>
    <property type="match status" value="1"/>
</dbReference>
<keyword evidence="5 15" id="KW-0479">Metal-binding</keyword>
<keyword evidence="4 15" id="KW-0001">2Fe-2S</keyword>
<evidence type="ECO:0000256" key="6">
    <source>
        <dbReference type="ARBA" id="ARBA00022842"/>
    </source>
</evidence>
<dbReference type="InterPro" id="IPR020558">
    <property type="entry name" value="DiOHA_6PGluconate_deHydtase_CS"/>
</dbReference>
<comment type="pathway">
    <text evidence="13 15">Amino-acid biosynthesis; L-isoleucine biosynthesis; L-isoleucine from 2-oxobutanoate: step 3/4.</text>
</comment>
<keyword evidence="19" id="KW-1185">Reference proteome</keyword>
<dbReference type="GO" id="GO:0004160">
    <property type="term" value="F:dihydroxy-acid dehydratase activity"/>
    <property type="evidence" value="ECO:0007669"/>
    <property type="project" value="UniProtKB-UniRule"/>
</dbReference>
<feature type="active site" description="Proton acceptor" evidence="15">
    <location>
        <position position="471"/>
    </location>
</feature>
<comment type="similarity">
    <text evidence="2 15">Belongs to the IlvD/Edd family.</text>
</comment>
<feature type="binding site" description="via carbamate group" evidence="15">
    <location>
        <position position="121"/>
    </location>
    <ligand>
        <name>Mg(2+)</name>
        <dbReference type="ChEBI" id="CHEBI:18420"/>
    </ligand>
</feature>
<keyword evidence="8 15" id="KW-0411">Iron-sulfur</keyword>
<dbReference type="PROSITE" id="PS00886">
    <property type="entry name" value="ILVD_EDD_1"/>
    <property type="match status" value="1"/>
</dbReference>
<dbReference type="UniPathway" id="UPA00049">
    <property type="reaction ID" value="UER00061"/>
</dbReference>
<evidence type="ECO:0000256" key="11">
    <source>
        <dbReference type="ARBA" id="ARBA00029304"/>
    </source>
</evidence>
<dbReference type="FunFam" id="3.50.30.80:FF:000001">
    <property type="entry name" value="Dihydroxy-acid dehydratase"/>
    <property type="match status" value="1"/>
</dbReference>
<comment type="function">
    <text evidence="15">Functions in the biosynthesis of branched-chain amino acids. Catalyzes the dehydration of (2R,3R)-2,3-dihydroxy-3-methylpentanoate (2,3-dihydroxy-3-methylvalerate) into 2-oxo-3-methylpentanoate (2-oxo-3-methylvalerate) and of (2R)-2,3-dihydroxy-3-methylbutanoate (2,3-dihydroxyisovalerate) into 2-oxo-3-methylbutanoate (2-oxoisovalerate), the penultimate precursor to L-isoleucine and L-valine, respectively.</text>
</comment>
<dbReference type="GO" id="GO:0005829">
    <property type="term" value="C:cytosol"/>
    <property type="evidence" value="ECO:0007669"/>
    <property type="project" value="TreeGrafter"/>
</dbReference>
<evidence type="ECO:0000256" key="13">
    <source>
        <dbReference type="ARBA" id="ARBA00029437"/>
    </source>
</evidence>
<evidence type="ECO:0000256" key="8">
    <source>
        <dbReference type="ARBA" id="ARBA00023014"/>
    </source>
</evidence>
<comment type="caution">
    <text evidence="15">Lacks conserved residue(s) required for the propagation of feature annotation.</text>
</comment>
<evidence type="ECO:0000256" key="10">
    <source>
        <dbReference type="ARBA" id="ARBA00023304"/>
    </source>
</evidence>
<dbReference type="GO" id="GO:0009099">
    <property type="term" value="P:L-valine biosynthetic process"/>
    <property type="evidence" value="ECO:0007669"/>
    <property type="project" value="UniProtKB-UniRule"/>
</dbReference>
<evidence type="ECO:0000256" key="1">
    <source>
        <dbReference type="ARBA" id="ARBA00001946"/>
    </source>
</evidence>
<feature type="binding site" evidence="15">
    <location>
        <position position="120"/>
    </location>
    <ligand>
        <name>Mg(2+)</name>
        <dbReference type="ChEBI" id="CHEBI:18420"/>
    </ligand>
</feature>
<evidence type="ECO:0000259" key="17">
    <source>
        <dbReference type="Pfam" id="PF24877"/>
    </source>
</evidence>
<feature type="modified residue" description="N6-carboxylysine" evidence="15">
    <location>
        <position position="121"/>
    </location>
</feature>
<dbReference type="SUPFAM" id="SSF52016">
    <property type="entry name" value="LeuD/IlvD-like"/>
    <property type="match status" value="1"/>
</dbReference>
<evidence type="ECO:0000256" key="7">
    <source>
        <dbReference type="ARBA" id="ARBA00023004"/>
    </source>
</evidence>
<sequence>MRSDRTKKGIERAPHRSLMRATGMTSEDIKKPFIAICNSFNEVIPGHAHLDQVGKLVKKAVREAGGTPIEFNMIGVCDGIAMGHAGMKYSLPSRELIADSVETMIGAHAFDAMICIPNCDKIVPGMIMGAMRVNIPTVFASGGPMKAGKTKDGQVIDLISVFEGVAAHKQGKISDDELDELECKGCPSQGSCSGMFTANSMNCLCEAIGLALPGNGTLLAIDPARHQLWKDAAKRAVEMAYADGPLPRDIVTQESLDNAFALDMAMGGSTNTVLHTLAIAKEAGVDYDLERINMVSKKCPNICKVSPSSHYHIEDVHAAGGISGILAEVAKKEGLLNLDCITVTGKTLGENIANAGSKDEACIRKVENAYSETGGLSILWGNLAEGGCVVKSAGVDPKMLVHTGPAVIFESQEDACEGILADKVKAGDVVVIRYEGPKGGPGMQEMLAPTSYIMGQGLGDSVALITDGRFSGGTHGACIGHISPEAAEGGSIGLIREGDIIEIDIPNNKLAVQLTDEELAERRKDWIEPAPRFTTGWLSRYAKMATNASNGAVLQG</sequence>
<evidence type="ECO:0000256" key="9">
    <source>
        <dbReference type="ARBA" id="ARBA00023239"/>
    </source>
</evidence>
<dbReference type="Pfam" id="PF24877">
    <property type="entry name" value="ILV_EDD_C"/>
    <property type="match status" value="1"/>
</dbReference>
<evidence type="ECO:0000313" key="19">
    <source>
        <dbReference type="Proteomes" id="UP000346198"/>
    </source>
</evidence>
<keyword evidence="10 15" id="KW-0100">Branched-chain amino acid biosynthesis</keyword>
<feature type="domain" description="Dihydroxy-acid/6-phosphogluconate dehydratase C-terminal" evidence="17">
    <location>
        <begin position="362"/>
        <end position="552"/>
    </location>
</feature>
<dbReference type="InterPro" id="IPR042096">
    <property type="entry name" value="Dihydro-acid_dehy_C"/>
</dbReference>
<dbReference type="PANTHER" id="PTHR43661">
    <property type="entry name" value="D-XYLONATE DEHYDRATASE"/>
    <property type="match status" value="1"/>
</dbReference>
<keyword evidence="3 15" id="KW-0028">Amino-acid biosynthesis</keyword>
<dbReference type="InterPro" id="IPR037237">
    <property type="entry name" value="IlvD/EDD_N"/>
</dbReference>
<comment type="catalytic activity">
    <reaction evidence="15">
        <text>(2R,3R)-2,3-dihydroxy-3-methylpentanoate = (S)-3-methyl-2-oxopentanoate + H2O</text>
        <dbReference type="Rhea" id="RHEA:27694"/>
        <dbReference type="ChEBI" id="CHEBI:15377"/>
        <dbReference type="ChEBI" id="CHEBI:35146"/>
        <dbReference type="ChEBI" id="CHEBI:49258"/>
        <dbReference type="EC" id="4.2.1.9"/>
    </reaction>
</comment>
<keyword evidence="7 15" id="KW-0408">Iron</keyword>
<feature type="binding site" evidence="15">
    <location>
        <position position="78"/>
    </location>
    <ligand>
        <name>Mg(2+)</name>
        <dbReference type="ChEBI" id="CHEBI:18420"/>
    </ligand>
</feature>
<proteinExistence type="inferred from homology"/>
<dbReference type="InterPro" id="IPR056740">
    <property type="entry name" value="ILV_EDD_C"/>
</dbReference>
<comment type="cofactor">
    <cofactor evidence="15">
        <name>[2Fe-2S] cluster</name>
        <dbReference type="ChEBI" id="CHEBI:190135"/>
    </cofactor>
    <text evidence="15">Binds 1 [2Fe-2S] cluster per subunit. This cluster acts as a Lewis acid cofactor.</text>
</comment>
<dbReference type="SUPFAM" id="SSF143975">
    <property type="entry name" value="IlvD/EDD N-terminal domain-like"/>
    <property type="match status" value="1"/>
</dbReference>
<organism evidence="18 19">
    <name type="scientific">Pontiella sulfatireligans</name>
    <dbReference type="NCBI Taxonomy" id="2750658"/>
    <lineage>
        <taxon>Bacteria</taxon>
        <taxon>Pseudomonadati</taxon>
        <taxon>Kiritimatiellota</taxon>
        <taxon>Kiritimatiellia</taxon>
        <taxon>Kiritimatiellales</taxon>
        <taxon>Pontiellaceae</taxon>
        <taxon>Pontiella</taxon>
    </lineage>
</organism>
<dbReference type="NCBIfam" id="NF002068">
    <property type="entry name" value="PRK00911.1"/>
    <property type="match status" value="1"/>
</dbReference>
<evidence type="ECO:0000256" key="14">
    <source>
        <dbReference type="ARBA" id="ARBA00029490"/>
    </source>
</evidence>
<evidence type="ECO:0000259" key="16">
    <source>
        <dbReference type="Pfam" id="PF00920"/>
    </source>
</evidence>
<evidence type="ECO:0000256" key="3">
    <source>
        <dbReference type="ARBA" id="ARBA00022605"/>
    </source>
</evidence>
<dbReference type="EC" id="4.2.1.9" evidence="14 15"/>
<reference evidence="18 19" key="1">
    <citation type="submission" date="2019-04" db="EMBL/GenBank/DDBJ databases">
        <authorList>
            <person name="Van Vliet M D."/>
        </authorList>
    </citation>
    <scope>NUCLEOTIDE SEQUENCE [LARGE SCALE GENOMIC DNA]</scope>
    <source>
        <strain evidence="18 19">F21</strain>
    </source>
</reference>
<dbReference type="PROSITE" id="PS00887">
    <property type="entry name" value="ILVD_EDD_2"/>
    <property type="match status" value="1"/>
</dbReference>
<evidence type="ECO:0000256" key="5">
    <source>
        <dbReference type="ARBA" id="ARBA00022723"/>
    </source>
</evidence>
<dbReference type="GO" id="GO:0009097">
    <property type="term" value="P:isoleucine biosynthetic process"/>
    <property type="evidence" value="ECO:0007669"/>
    <property type="project" value="UniProtKB-UniRule"/>
</dbReference>
<keyword evidence="6 15" id="KW-0460">Magnesium</keyword>
<dbReference type="InterPro" id="IPR000581">
    <property type="entry name" value="ILV_EDD_N"/>
</dbReference>
<evidence type="ECO:0000256" key="12">
    <source>
        <dbReference type="ARBA" id="ARBA00029436"/>
    </source>
</evidence>
<feature type="domain" description="Dihydroxy-acid/6-phosphogluconate dehydratase N-terminal" evidence="16">
    <location>
        <begin position="31"/>
        <end position="351"/>
    </location>
</feature>
<evidence type="ECO:0000256" key="2">
    <source>
        <dbReference type="ARBA" id="ARBA00006486"/>
    </source>
</evidence>
<dbReference type="HAMAP" id="MF_00012">
    <property type="entry name" value="IlvD"/>
    <property type="match status" value="1"/>
</dbReference>
<dbReference type="Proteomes" id="UP000346198">
    <property type="component" value="Unassembled WGS sequence"/>
</dbReference>
<name>A0A6C2UP16_9BACT</name>
<keyword evidence="9 15" id="KW-0456">Lyase</keyword>
<evidence type="ECO:0000313" key="18">
    <source>
        <dbReference type="EMBL" id="VGO22040.1"/>
    </source>
</evidence>
<dbReference type="NCBIfam" id="TIGR00110">
    <property type="entry name" value="ilvD"/>
    <property type="match status" value="1"/>
</dbReference>
<accession>A0A6C2UP16</accession>
<comment type="cofactor">
    <cofactor evidence="1 15">
        <name>Mg(2+)</name>
        <dbReference type="ChEBI" id="CHEBI:18420"/>
    </cofactor>
</comment>
<dbReference type="AlphaFoldDB" id="A0A6C2UP16"/>
<evidence type="ECO:0000256" key="15">
    <source>
        <dbReference type="HAMAP-Rule" id="MF_00012"/>
    </source>
</evidence>
<comment type="pathway">
    <text evidence="12 15">Amino-acid biosynthesis; L-valine biosynthesis; L-valine from pyruvate: step 3/4.</text>
</comment>
<feature type="binding site" evidence="15">
    <location>
        <position position="445"/>
    </location>
    <ligand>
        <name>Mg(2+)</name>
        <dbReference type="ChEBI" id="CHEBI:18420"/>
    </ligand>
</feature>